<evidence type="ECO:0000259" key="1">
    <source>
        <dbReference type="Pfam" id="PF09361"/>
    </source>
</evidence>
<gene>
    <name evidence="2" type="ORF">MiYa_00642</name>
</gene>
<evidence type="ECO:0000313" key="3">
    <source>
        <dbReference type="Proteomes" id="UP000323569"/>
    </source>
</evidence>
<name>A0A5A5R3M5_MICAE</name>
<sequence>MQNELVKQWIDSNKLAIESFKNITATNVNAIDAMLTGFVNPSAFAELSKGYLSLTKELGEVYTDSINELFKSQLKLVNLQATSESFKDLGEIYVSSMTNIGLKQAELMSLYLETTAKYLEILKGAQKVDDLFNIQTSIFSELQEKLQENMLETMGVFNSINTALDNWTQKSLDAFASDQS</sequence>
<accession>A0A5A5R3M5</accession>
<comment type="caution">
    <text evidence="2">The sequence shown here is derived from an EMBL/GenBank/DDBJ whole genome shotgun (WGS) entry which is preliminary data.</text>
</comment>
<reference evidence="2 3" key="1">
    <citation type="submission" date="2018-09" db="EMBL/GenBank/DDBJ databases">
        <title>Evolutionary history of phycoerythrin pigmentation in the water bloom-forming cyanobacterium Microcystis aeruginosa.</title>
        <authorList>
            <person name="Tanabe Y."/>
            <person name="Tanabe Y."/>
            <person name="Yamaguchi H."/>
        </authorList>
    </citation>
    <scope>NUCLEOTIDE SEQUENCE [LARGE SCALE GENOMIC DNA]</scope>
    <source>
        <strain evidence="2 3">NIES-2519</strain>
    </source>
</reference>
<dbReference type="InterPro" id="IPR018968">
    <property type="entry name" value="Phasin"/>
</dbReference>
<dbReference type="EMBL" id="BHVO01000006">
    <property type="protein sequence ID" value="GCA69119.1"/>
    <property type="molecule type" value="Genomic_DNA"/>
</dbReference>
<protein>
    <recommendedName>
        <fullName evidence="1">Phasin domain-containing protein</fullName>
    </recommendedName>
</protein>
<organism evidence="2 3">
    <name type="scientific">Microcystis aeruginosa NIES-2519</name>
    <dbReference type="NCBI Taxonomy" id="2303981"/>
    <lineage>
        <taxon>Bacteria</taxon>
        <taxon>Bacillati</taxon>
        <taxon>Cyanobacteriota</taxon>
        <taxon>Cyanophyceae</taxon>
        <taxon>Oscillatoriophycideae</taxon>
        <taxon>Chroococcales</taxon>
        <taxon>Microcystaceae</taxon>
        <taxon>Microcystis</taxon>
    </lineage>
</organism>
<dbReference type="Proteomes" id="UP000323569">
    <property type="component" value="Unassembled WGS sequence"/>
</dbReference>
<proteinExistence type="predicted"/>
<dbReference type="AlphaFoldDB" id="A0A5A5R3M5"/>
<dbReference type="Pfam" id="PF09361">
    <property type="entry name" value="Phasin_2"/>
    <property type="match status" value="1"/>
</dbReference>
<evidence type="ECO:0000313" key="2">
    <source>
        <dbReference type="EMBL" id="GCA69119.1"/>
    </source>
</evidence>
<feature type="domain" description="Phasin" evidence="1">
    <location>
        <begin position="80"/>
        <end position="164"/>
    </location>
</feature>